<dbReference type="InterPro" id="IPR025996">
    <property type="entry name" value="MT1864/Rv1816-like_C"/>
</dbReference>
<dbReference type="SUPFAM" id="SSF48498">
    <property type="entry name" value="Tetracyclin repressor-like, C-terminal domain"/>
    <property type="match status" value="1"/>
</dbReference>
<comment type="caution">
    <text evidence="6">The sequence shown here is derived from an EMBL/GenBank/DDBJ whole genome shotgun (WGS) entry which is preliminary data.</text>
</comment>
<keyword evidence="7" id="KW-1185">Reference proteome</keyword>
<accession>A0A1Q9LSE7</accession>
<dbReference type="InterPro" id="IPR050109">
    <property type="entry name" value="HTH-type_TetR-like_transc_reg"/>
</dbReference>
<dbReference type="Pfam" id="PF00440">
    <property type="entry name" value="TetR_N"/>
    <property type="match status" value="1"/>
</dbReference>
<dbReference type="OrthoDB" id="3210322at2"/>
<proteinExistence type="predicted"/>
<evidence type="ECO:0000256" key="1">
    <source>
        <dbReference type="ARBA" id="ARBA00023015"/>
    </source>
</evidence>
<dbReference type="PROSITE" id="PS50977">
    <property type="entry name" value="HTH_TETR_2"/>
    <property type="match status" value="1"/>
</dbReference>
<keyword evidence="2 4" id="KW-0238">DNA-binding</keyword>
<organism evidence="6 7">
    <name type="scientific">Actinokineospora bangkokensis</name>
    <dbReference type="NCBI Taxonomy" id="1193682"/>
    <lineage>
        <taxon>Bacteria</taxon>
        <taxon>Bacillati</taxon>
        <taxon>Actinomycetota</taxon>
        <taxon>Actinomycetes</taxon>
        <taxon>Pseudonocardiales</taxon>
        <taxon>Pseudonocardiaceae</taxon>
        <taxon>Actinokineospora</taxon>
    </lineage>
</organism>
<keyword evidence="3" id="KW-0804">Transcription</keyword>
<dbReference type="InterPro" id="IPR009057">
    <property type="entry name" value="Homeodomain-like_sf"/>
</dbReference>
<reference evidence="6 7" key="1">
    <citation type="submission" date="2016-10" db="EMBL/GenBank/DDBJ databases">
        <title>The Draft Genome Sequence of Actinokineospora bangkokensis 44EHWT reveals the biosynthetic pathway of antifungal compounds Thailandins with unusual extender unit butylmalonyl-CoA.</title>
        <authorList>
            <person name="Greule A."/>
            <person name="Intra B."/>
            <person name="Flemming S."/>
            <person name="Rommel M.G."/>
            <person name="Panbangred W."/>
            <person name="Bechthold A."/>
        </authorList>
    </citation>
    <scope>NUCLEOTIDE SEQUENCE [LARGE SCALE GENOMIC DNA]</scope>
    <source>
        <strain evidence="6 7">44EHW</strain>
    </source>
</reference>
<dbReference type="Pfam" id="PF13305">
    <property type="entry name" value="TetR_C_33"/>
    <property type="match status" value="1"/>
</dbReference>
<dbReference type="Proteomes" id="UP000186040">
    <property type="component" value="Unassembled WGS sequence"/>
</dbReference>
<dbReference type="SUPFAM" id="SSF46689">
    <property type="entry name" value="Homeodomain-like"/>
    <property type="match status" value="1"/>
</dbReference>
<evidence type="ECO:0000256" key="4">
    <source>
        <dbReference type="PROSITE-ProRule" id="PRU00335"/>
    </source>
</evidence>
<dbReference type="InterPro" id="IPR036271">
    <property type="entry name" value="Tet_transcr_reg_TetR-rel_C_sf"/>
</dbReference>
<evidence type="ECO:0000313" key="6">
    <source>
        <dbReference type="EMBL" id="OLR94966.1"/>
    </source>
</evidence>
<dbReference type="AlphaFoldDB" id="A0A1Q9LSE7"/>
<dbReference type="STRING" id="1193682.BJP25_08315"/>
<dbReference type="GO" id="GO:0000976">
    <property type="term" value="F:transcription cis-regulatory region binding"/>
    <property type="evidence" value="ECO:0007669"/>
    <property type="project" value="TreeGrafter"/>
</dbReference>
<dbReference type="GO" id="GO:0003700">
    <property type="term" value="F:DNA-binding transcription factor activity"/>
    <property type="evidence" value="ECO:0007669"/>
    <property type="project" value="TreeGrafter"/>
</dbReference>
<feature type="domain" description="HTH tetR-type" evidence="5">
    <location>
        <begin position="10"/>
        <end position="70"/>
    </location>
</feature>
<evidence type="ECO:0000259" key="5">
    <source>
        <dbReference type="PROSITE" id="PS50977"/>
    </source>
</evidence>
<feature type="DNA-binding region" description="H-T-H motif" evidence="4">
    <location>
        <begin position="33"/>
        <end position="52"/>
    </location>
</feature>
<dbReference type="RefSeq" id="WP_075973197.1">
    <property type="nucleotide sequence ID" value="NZ_MKQR01000005.1"/>
</dbReference>
<dbReference type="Gene3D" id="1.10.357.10">
    <property type="entry name" value="Tetracycline Repressor, domain 2"/>
    <property type="match status" value="1"/>
</dbReference>
<evidence type="ECO:0000313" key="7">
    <source>
        <dbReference type="Proteomes" id="UP000186040"/>
    </source>
</evidence>
<name>A0A1Q9LSE7_9PSEU</name>
<keyword evidence="1" id="KW-0805">Transcription regulation</keyword>
<dbReference type="PANTHER" id="PTHR30055">
    <property type="entry name" value="HTH-TYPE TRANSCRIPTIONAL REGULATOR RUTR"/>
    <property type="match status" value="1"/>
</dbReference>
<evidence type="ECO:0000256" key="2">
    <source>
        <dbReference type="ARBA" id="ARBA00023125"/>
    </source>
</evidence>
<dbReference type="InterPro" id="IPR001647">
    <property type="entry name" value="HTH_TetR"/>
</dbReference>
<evidence type="ECO:0000256" key="3">
    <source>
        <dbReference type="ARBA" id="ARBA00023163"/>
    </source>
</evidence>
<sequence>MTTARERARVELTAAIKEQARKQLVAEGAHQLSLRAVARDLGMASSAVYRYFPSRDELLTALIIDAYDSLGAALEAVERRAGVVEWWCDTWAAARAWALDNRREYELIFGSPVQGYRAPQDTVAPASRVPLALLRIAEAGDPPDGEVSDELREQVLRVTELVGTSLAPGAAARVMVAWAQLFGLLSFELFGQFVGSADPAGPLFEHAARAAAAHVGLTG</sequence>
<dbReference type="EMBL" id="MKQR01000005">
    <property type="protein sequence ID" value="OLR94966.1"/>
    <property type="molecule type" value="Genomic_DNA"/>
</dbReference>
<gene>
    <name evidence="6" type="ORF">BJP25_08315</name>
</gene>
<protein>
    <submittedName>
        <fullName evidence="6">TetR family transcriptional regulator</fullName>
    </submittedName>
</protein>
<dbReference type="PANTHER" id="PTHR30055:SF243">
    <property type="entry name" value="HTH-TYPE TRANSCRIPTIONAL REGULATOR RV1816"/>
    <property type="match status" value="1"/>
</dbReference>